<proteinExistence type="predicted"/>
<feature type="region of interest" description="Disordered" evidence="1">
    <location>
        <begin position="13"/>
        <end position="39"/>
    </location>
</feature>
<feature type="domain" description="Reverse transcriptase Ty1/copia-type" evidence="2">
    <location>
        <begin position="336"/>
        <end position="463"/>
    </location>
</feature>
<feature type="region of interest" description="Disordered" evidence="1">
    <location>
        <begin position="123"/>
        <end position="158"/>
    </location>
</feature>
<dbReference type="EMBL" id="CDMZ01001316">
    <property type="protein sequence ID" value="CEM30674.1"/>
    <property type="molecule type" value="Genomic_DNA"/>
</dbReference>
<dbReference type="InterPro" id="IPR036397">
    <property type="entry name" value="RNaseH_sf"/>
</dbReference>
<feature type="compositionally biased region" description="Basic and acidic residues" evidence="1">
    <location>
        <begin position="257"/>
        <end position="278"/>
    </location>
</feature>
<reference evidence="3" key="1">
    <citation type="submission" date="2014-11" db="EMBL/GenBank/DDBJ databases">
        <authorList>
            <person name="Otto D Thomas"/>
            <person name="Naeem Raeece"/>
        </authorList>
    </citation>
    <scope>NUCLEOTIDE SEQUENCE</scope>
</reference>
<dbReference type="GO" id="GO:0003676">
    <property type="term" value="F:nucleic acid binding"/>
    <property type="evidence" value="ECO:0007669"/>
    <property type="project" value="InterPro"/>
</dbReference>
<dbReference type="AlphaFoldDB" id="A0A0G4GKW4"/>
<name>A0A0G4GKW4_9ALVE</name>
<feature type="compositionally biased region" description="Basic and acidic residues" evidence="1">
    <location>
        <begin position="293"/>
        <end position="307"/>
    </location>
</feature>
<dbReference type="VEuPathDB" id="CryptoDB:Cvel_22365"/>
<organism evidence="3">
    <name type="scientific">Chromera velia CCMP2878</name>
    <dbReference type="NCBI Taxonomy" id="1169474"/>
    <lineage>
        <taxon>Eukaryota</taxon>
        <taxon>Sar</taxon>
        <taxon>Alveolata</taxon>
        <taxon>Colpodellida</taxon>
        <taxon>Chromeraceae</taxon>
        <taxon>Chromera</taxon>
    </lineage>
</organism>
<dbReference type="PhylomeDB" id="A0A0G4GKW4"/>
<sequence>MWVSNRFALLAEEEGESRPGQDVTKLRPHAKGRAGGARGGGMKWMVKKPVVDSGCSRHFFGRDVESCVVEVRETDSKFVGVEGDVAQAESDMIVDLPGVDCTCVDRFSDFDVDEDREVDVHAAGGADPEAVVSSSKSQAIFPDSVPSPAVRQQDRVVGESVSSVSAPVPFPPPFAAGSQLQAGHLELRSQQQGVGGGEEKEKQSGQGREPVQAAQPAKKEGEGEVVLPDIPDDDSLFGLNLLGESGGAAALASFLTREGEQQGRKETEGVQEAQDHKKLQGAQEGKRVQVAQDDSKEGEKKKVRREGNGFRKAPQRFVVDKKVVDQMMKHLPGRVPTGSPEGFAPGVIGQLERAMYGLKDAPRLYGKHFKRIAAEEGWEEIVESIFVLKDEKKKVKAVMAVHIDDLLIFSANPAHDFEPLRQRLKMDEPEILSAGGEMAYTGLEVRKNESGFEISQEAYLKSIPVQTDDLPRKSLFPEMLNEEREEEKEEDLVAVIIKVIGVLGWVCRTSADLAFVFSELSRYSSRPTGSKLVAALLALIRAREKNDSLRFEGVIDPKLALFVDAAYSLSRCEGRGGFEVYLVDKKEKIEGMRRTNLVAWKSKRIKRKLISSTSAELCTLVDGVKQSFQWKRLAEALWMKPLEVEIYTDSAPLMEQLESRYSKREPRMDGLLKYVQQELRALKARALWVSTDRQRADRHTKYKLEKERGSQAPQIEAKKERHMKRGMVDFAKTCRLKAKKRGDSPVNVRVRG</sequence>
<evidence type="ECO:0000256" key="1">
    <source>
        <dbReference type="SAM" id="MobiDB-lite"/>
    </source>
</evidence>
<dbReference type="InterPro" id="IPR013103">
    <property type="entry name" value="RVT_2"/>
</dbReference>
<dbReference type="Pfam" id="PF07727">
    <property type="entry name" value="RVT_2"/>
    <property type="match status" value="1"/>
</dbReference>
<gene>
    <name evidence="3" type="ORF">Cvel_22365</name>
</gene>
<protein>
    <recommendedName>
        <fullName evidence="2">Reverse transcriptase Ty1/copia-type domain-containing protein</fullName>
    </recommendedName>
</protein>
<evidence type="ECO:0000259" key="2">
    <source>
        <dbReference type="Pfam" id="PF07727"/>
    </source>
</evidence>
<evidence type="ECO:0000313" key="3">
    <source>
        <dbReference type="EMBL" id="CEM30674.1"/>
    </source>
</evidence>
<feature type="region of interest" description="Disordered" evidence="1">
    <location>
        <begin position="257"/>
        <end position="307"/>
    </location>
</feature>
<accession>A0A0G4GKW4</accession>
<feature type="region of interest" description="Disordered" evidence="1">
    <location>
        <begin position="189"/>
        <end position="231"/>
    </location>
</feature>
<dbReference type="Gene3D" id="3.30.420.10">
    <property type="entry name" value="Ribonuclease H-like superfamily/Ribonuclease H"/>
    <property type="match status" value="1"/>
</dbReference>